<dbReference type="AlphaFoldDB" id="A0A4V1J4W8"/>
<organism evidence="4 5">
    <name type="scientific">Dimargaris cristalligena</name>
    <dbReference type="NCBI Taxonomy" id="215637"/>
    <lineage>
        <taxon>Eukaryota</taxon>
        <taxon>Fungi</taxon>
        <taxon>Fungi incertae sedis</taxon>
        <taxon>Zoopagomycota</taxon>
        <taxon>Kickxellomycotina</taxon>
        <taxon>Dimargaritomycetes</taxon>
        <taxon>Dimargaritales</taxon>
        <taxon>Dimargaritaceae</taxon>
        <taxon>Dimargaris</taxon>
    </lineage>
</organism>
<feature type="compositionally biased region" description="Acidic residues" evidence="2">
    <location>
        <begin position="363"/>
        <end position="375"/>
    </location>
</feature>
<dbReference type="Pfam" id="PF08512">
    <property type="entry name" value="Rttp106-like_middle"/>
    <property type="match status" value="1"/>
</dbReference>
<dbReference type="Gene3D" id="2.30.29.30">
    <property type="entry name" value="Pleckstrin-homology domain (PH domain)/Phosphotyrosine-binding domain (PTB)"/>
    <property type="match status" value="1"/>
</dbReference>
<keyword evidence="5" id="KW-1185">Reference proteome</keyword>
<feature type="region of interest" description="Disordered" evidence="2">
    <location>
        <begin position="359"/>
        <end position="438"/>
    </location>
</feature>
<evidence type="ECO:0000313" key="5">
    <source>
        <dbReference type="Proteomes" id="UP000268162"/>
    </source>
</evidence>
<sequence>MPAPADSSPEPPFLATLSDLSLRRELGEFLRQQPTCAPLIERLIGHLTLTPGKRPRAPDAVATTTSWPQDREYPCHIPDLAFSLPRKRLDCCFTTDQLVLTATKPEQPPHVEAAFPLSSVVRVLLVPTPDKPKPHWTVVLTMAADGDPQVTHLVFGLAPDTPALPVSEADPTEAGLAPSSISSPHPNIQRLLTVFTRYLPPKTPLLVPAPGPPGTPAKCYWKAKEGHLYFLDEGVLFGFKKPILFFPRSEIQDLEVLGITSRTFNLHLHWLPNAHPHEQPPSKRHRVPEGQGAASPALSETIEFGMIDYAEFDRITDYIRRQQIAARSFLDQLNHPGPSTDPKHSIADSNLTIANMELGNEAGDGDEDDDNDFDPDAANSSDSSGGDSDSDSDSLAGEHSDPSQDSDSDHDEVPNGPAFSSDNDLAEEVDLDSDGSDG</sequence>
<proteinExistence type="inferred from homology"/>
<dbReference type="PANTHER" id="PTHR45849">
    <property type="entry name" value="FACT COMPLEX SUBUNIT SSRP1"/>
    <property type="match status" value="1"/>
</dbReference>
<dbReference type="InterPro" id="IPR050454">
    <property type="entry name" value="RTT106/SSRP1_HistChap/FACT"/>
</dbReference>
<dbReference type="EMBL" id="ML002559">
    <property type="protein sequence ID" value="RKP37009.1"/>
    <property type="molecule type" value="Genomic_DNA"/>
</dbReference>
<feature type="compositionally biased region" description="Low complexity" evidence="2">
    <location>
        <begin position="376"/>
        <end position="395"/>
    </location>
</feature>
<comment type="similarity">
    <text evidence="1">Belongs to the RTT106 family.</text>
</comment>
<dbReference type="STRING" id="215637.A0A4V1J4W8"/>
<dbReference type="GO" id="GO:0031491">
    <property type="term" value="F:nucleosome binding"/>
    <property type="evidence" value="ECO:0007669"/>
    <property type="project" value="TreeGrafter"/>
</dbReference>
<dbReference type="SMART" id="SM01287">
    <property type="entry name" value="Rtt106"/>
    <property type="match status" value="1"/>
</dbReference>
<evidence type="ECO:0000256" key="2">
    <source>
        <dbReference type="SAM" id="MobiDB-lite"/>
    </source>
</evidence>
<dbReference type="InterPro" id="IPR013719">
    <property type="entry name" value="RTT106/SPT16-like_middle_dom"/>
</dbReference>
<evidence type="ECO:0000259" key="3">
    <source>
        <dbReference type="SMART" id="SM01287"/>
    </source>
</evidence>
<evidence type="ECO:0000256" key="1">
    <source>
        <dbReference type="ARBA" id="ARBA00006159"/>
    </source>
</evidence>
<accession>A0A4V1J4W8</accession>
<dbReference type="SUPFAM" id="SSF50729">
    <property type="entry name" value="PH domain-like"/>
    <property type="match status" value="1"/>
</dbReference>
<reference evidence="5" key="1">
    <citation type="journal article" date="2018" name="Nat. Microbiol.">
        <title>Leveraging single-cell genomics to expand the fungal tree of life.</title>
        <authorList>
            <person name="Ahrendt S.R."/>
            <person name="Quandt C.A."/>
            <person name="Ciobanu D."/>
            <person name="Clum A."/>
            <person name="Salamov A."/>
            <person name="Andreopoulos B."/>
            <person name="Cheng J.F."/>
            <person name="Woyke T."/>
            <person name="Pelin A."/>
            <person name="Henrissat B."/>
            <person name="Reynolds N.K."/>
            <person name="Benny G.L."/>
            <person name="Smith M.E."/>
            <person name="James T.Y."/>
            <person name="Grigoriev I.V."/>
        </authorList>
    </citation>
    <scope>NUCLEOTIDE SEQUENCE [LARGE SCALE GENOMIC DNA]</scope>
    <source>
        <strain evidence="5">RSA 468</strain>
    </source>
</reference>
<protein>
    <recommendedName>
        <fullName evidence="3">Histone chaperone RTT106/FACT complex subunit SPT16-like middle domain-containing protein</fullName>
    </recommendedName>
</protein>
<gene>
    <name evidence="4" type="ORF">BJ085DRAFT_34123</name>
</gene>
<dbReference type="GO" id="GO:0042393">
    <property type="term" value="F:histone binding"/>
    <property type="evidence" value="ECO:0007669"/>
    <property type="project" value="TreeGrafter"/>
</dbReference>
<name>A0A4V1J4W8_9FUNG</name>
<feature type="compositionally biased region" description="Acidic residues" evidence="2">
    <location>
        <begin position="424"/>
        <end position="438"/>
    </location>
</feature>
<evidence type="ECO:0000313" key="4">
    <source>
        <dbReference type="EMBL" id="RKP37009.1"/>
    </source>
</evidence>
<dbReference type="PANTHER" id="PTHR45849:SF3">
    <property type="entry name" value="HISTONE CHAPERONE RTT106"/>
    <property type="match status" value="1"/>
</dbReference>
<feature type="region of interest" description="Disordered" evidence="2">
    <location>
        <begin position="275"/>
        <end position="298"/>
    </location>
</feature>
<feature type="domain" description="Histone chaperone RTT106/FACT complex subunit SPT16-like middle" evidence="3">
    <location>
        <begin position="209"/>
        <end position="329"/>
    </location>
</feature>
<dbReference type="InterPro" id="IPR011993">
    <property type="entry name" value="PH-like_dom_sf"/>
</dbReference>
<dbReference type="Proteomes" id="UP000268162">
    <property type="component" value="Unassembled WGS sequence"/>
</dbReference>